<feature type="domain" description="Carboxymuconolactone decarboxylase-like" evidence="1">
    <location>
        <begin position="44"/>
        <end position="118"/>
    </location>
</feature>
<proteinExistence type="predicted"/>
<dbReference type="EMBL" id="MU007123">
    <property type="protein sequence ID" value="KAF2418901.1"/>
    <property type="molecule type" value="Genomic_DNA"/>
</dbReference>
<dbReference type="GO" id="GO:0051920">
    <property type="term" value="F:peroxiredoxin activity"/>
    <property type="evidence" value="ECO:0007669"/>
    <property type="project" value="InterPro"/>
</dbReference>
<protein>
    <submittedName>
        <fullName evidence="2">4-carboxymuconolactone decarboxylase family protein</fullName>
    </submittedName>
</protein>
<dbReference type="SUPFAM" id="SSF69118">
    <property type="entry name" value="AhpD-like"/>
    <property type="match status" value="1"/>
</dbReference>
<dbReference type="PANTHER" id="PTHR34846:SF11">
    <property type="entry name" value="4-CARBOXYMUCONOLACTONE DECARBOXYLASE FAMILY PROTEIN (AFU_ORTHOLOGUE AFUA_6G11590)"/>
    <property type="match status" value="1"/>
</dbReference>
<comment type="caution">
    <text evidence="2">The sequence shown here is derived from an EMBL/GenBank/DDBJ whole genome shotgun (WGS) entry which is preliminary data.</text>
</comment>
<dbReference type="Gene3D" id="1.20.1290.10">
    <property type="entry name" value="AhpD-like"/>
    <property type="match status" value="1"/>
</dbReference>
<dbReference type="InterPro" id="IPR029032">
    <property type="entry name" value="AhpD-like"/>
</dbReference>
<dbReference type="PANTHER" id="PTHR34846">
    <property type="entry name" value="4-CARBOXYMUCONOLACTONE DECARBOXYLASE FAMILY PROTEIN (AFU_ORTHOLOGUE AFUA_6G11590)"/>
    <property type="match status" value="1"/>
</dbReference>
<accession>A0A9P4NFA8</accession>
<name>A0A9P4NFA8_9PEZI</name>
<keyword evidence="3" id="KW-1185">Reference proteome</keyword>
<evidence type="ECO:0000313" key="3">
    <source>
        <dbReference type="Proteomes" id="UP000800235"/>
    </source>
</evidence>
<dbReference type="Proteomes" id="UP000800235">
    <property type="component" value="Unassembled WGS sequence"/>
</dbReference>
<gene>
    <name evidence="2" type="ORF">EJ08DRAFT_654144</name>
</gene>
<dbReference type="InterPro" id="IPR003779">
    <property type="entry name" value="CMD-like"/>
</dbReference>
<organism evidence="2 3">
    <name type="scientific">Tothia fuscella</name>
    <dbReference type="NCBI Taxonomy" id="1048955"/>
    <lineage>
        <taxon>Eukaryota</taxon>
        <taxon>Fungi</taxon>
        <taxon>Dikarya</taxon>
        <taxon>Ascomycota</taxon>
        <taxon>Pezizomycotina</taxon>
        <taxon>Dothideomycetes</taxon>
        <taxon>Pleosporomycetidae</taxon>
        <taxon>Venturiales</taxon>
        <taxon>Cylindrosympodiaceae</taxon>
        <taxon>Tothia</taxon>
    </lineage>
</organism>
<dbReference type="Pfam" id="PF02627">
    <property type="entry name" value="CMD"/>
    <property type="match status" value="1"/>
</dbReference>
<reference evidence="2" key="1">
    <citation type="journal article" date="2020" name="Stud. Mycol.">
        <title>101 Dothideomycetes genomes: a test case for predicting lifestyles and emergence of pathogens.</title>
        <authorList>
            <person name="Haridas S."/>
            <person name="Albert R."/>
            <person name="Binder M."/>
            <person name="Bloem J."/>
            <person name="Labutti K."/>
            <person name="Salamov A."/>
            <person name="Andreopoulos B."/>
            <person name="Baker S."/>
            <person name="Barry K."/>
            <person name="Bills G."/>
            <person name="Bluhm B."/>
            <person name="Cannon C."/>
            <person name="Castanera R."/>
            <person name="Culley D."/>
            <person name="Daum C."/>
            <person name="Ezra D."/>
            <person name="Gonzalez J."/>
            <person name="Henrissat B."/>
            <person name="Kuo A."/>
            <person name="Liang C."/>
            <person name="Lipzen A."/>
            <person name="Lutzoni F."/>
            <person name="Magnuson J."/>
            <person name="Mondo S."/>
            <person name="Nolan M."/>
            <person name="Ohm R."/>
            <person name="Pangilinan J."/>
            <person name="Park H.-J."/>
            <person name="Ramirez L."/>
            <person name="Alfaro M."/>
            <person name="Sun H."/>
            <person name="Tritt A."/>
            <person name="Yoshinaga Y."/>
            <person name="Zwiers L.-H."/>
            <person name="Turgeon B."/>
            <person name="Goodwin S."/>
            <person name="Spatafora J."/>
            <person name="Crous P."/>
            <person name="Grigoriev I."/>
        </authorList>
    </citation>
    <scope>NUCLEOTIDE SEQUENCE</scope>
    <source>
        <strain evidence="2">CBS 130266</strain>
    </source>
</reference>
<evidence type="ECO:0000313" key="2">
    <source>
        <dbReference type="EMBL" id="KAF2418901.1"/>
    </source>
</evidence>
<evidence type="ECO:0000259" key="1">
    <source>
        <dbReference type="Pfam" id="PF02627"/>
    </source>
</evidence>
<sequence>MRLPYTANPPTFNDLTDQAFLERILKARGKHGLSPLDLSLLHSPTFFKGFMQFFTSIRTKSTLPEDIMELAMCRVGALNGAAFEWMHHMPLLKKAGVSEEGIETVRTVMPNYVGTNGEKGLSKRLWTVMRYVDAMTKDVKVSDEVFEGVRAMLDERQMVELTLTCAGYNAVSRFLLAMDVAEMKDIKVGDAKLPSKL</sequence>
<dbReference type="OrthoDB" id="9998495at2759"/>
<dbReference type="AlphaFoldDB" id="A0A9P4NFA8"/>